<dbReference type="Proteomes" id="UP000222788">
    <property type="component" value="Unassembled WGS sequence"/>
</dbReference>
<dbReference type="GO" id="GO:0048193">
    <property type="term" value="P:Golgi vesicle transport"/>
    <property type="evidence" value="ECO:0007669"/>
    <property type="project" value="TreeGrafter"/>
</dbReference>
<dbReference type="GO" id="GO:0042147">
    <property type="term" value="P:retrograde transport, endosome to Golgi"/>
    <property type="evidence" value="ECO:0007669"/>
    <property type="project" value="UniProtKB-UniRule"/>
</dbReference>
<keyword evidence="5" id="KW-1185">Reference proteome</keyword>
<name>A0A2C5X644_9PEZI</name>
<comment type="function">
    <text evidence="2">Acts as component of the GARP complex that is involved in retrograde transport from early and late endosomes to the trans-Golgi network (TGN).</text>
</comment>
<evidence type="ECO:0000256" key="3">
    <source>
        <dbReference type="SAM" id="MobiDB-lite"/>
    </source>
</evidence>
<keyword evidence="2" id="KW-0333">Golgi apparatus</keyword>
<dbReference type="AlphaFoldDB" id="A0A2C5X644"/>
<reference evidence="4 5" key="2">
    <citation type="journal article" date="2013" name="IMA Fungus">
        <title>IMA Genome-F 1: Ceratocystis fimbriata: Draft nuclear genome sequence for the plant pathogen, Ceratocystis fimbriata.</title>
        <authorList>
            <person name="Wilken P.M."/>
            <person name="Steenkamp E.T."/>
            <person name="Wingfield M.J."/>
            <person name="de Beer Z.W."/>
            <person name="Wingfield B.D."/>
        </authorList>
    </citation>
    <scope>NUCLEOTIDE SEQUENCE [LARGE SCALE GENOMIC DNA]</scope>
    <source>
        <strain evidence="4 5">CBS 114723</strain>
    </source>
</reference>
<organism evidence="4 5">
    <name type="scientific">Ceratocystis fimbriata CBS 114723</name>
    <dbReference type="NCBI Taxonomy" id="1035309"/>
    <lineage>
        <taxon>Eukaryota</taxon>
        <taxon>Fungi</taxon>
        <taxon>Dikarya</taxon>
        <taxon>Ascomycota</taxon>
        <taxon>Pezizomycotina</taxon>
        <taxon>Sordariomycetes</taxon>
        <taxon>Hypocreomycetidae</taxon>
        <taxon>Microascales</taxon>
        <taxon>Ceratocystidaceae</taxon>
        <taxon>Ceratocystis</taxon>
    </lineage>
</organism>
<gene>
    <name evidence="4" type="primary">VPS51</name>
    <name evidence="4" type="ORF">CFIMG_002757RA</name>
</gene>
<keyword evidence="2" id="KW-0445">Lipid transport</keyword>
<evidence type="ECO:0000256" key="1">
    <source>
        <dbReference type="ARBA" id="ARBA00006080"/>
    </source>
</evidence>
<dbReference type="Pfam" id="PF08700">
    <property type="entry name" value="VPS51_Exo84_N"/>
    <property type="match status" value="1"/>
</dbReference>
<evidence type="ECO:0000256" key="2">
    <source>
        <dbReference type="RuleBase" id="RU368010"/>
    </source>
</evidence>
<proteinExistence type="inferred from homology"/>
<comment type="subcellular location">
    <subcellularLocation>
        <location evidence="2">Golgi apparatus</location>
        <location evidence="2">trans-Golgi network</location>
    </subcellularLocation>
</comment>
<reference evidence="4 5" key="1">
    <citation type="journal article" date="2013" name="Fungal Biol.">
        <title>Analysis of microsatellite markers in the genome of the plant pathogen Ceratocystis fimbriata.</title>
        <authorList>
            <person name="Simpson M.C."/>
            <person name="Wilken P.M."/>
            <person name="Coetzee M.P."/>
            <person name="Wingfield M.J."/>
            <person name="Wingfield B.D."/>
        </authorList>
    </citation>
    <scope>NUCLEOTIDE SEQUENCE [LARGE SCALE GENOMIC DNA]</scope>
    <source>
        <strain evidence="4 5">CBS 114723</strain>
    </source>
</reference>
<sequence>MSTIASPRDSSLSLSARRLPGTPTLTSPVGSSRPSIDTPRSSANSPVLPPAGLAPAGTAPLTTSKRKNRAALREYYNLQRGQSPVSSIQPDPDGLQSEVDFGELDAPKFDSAAYVRKVSEELGLEELLKVYTKILGEIRALDAEKKALVYDNYNKLIAATETIRKMRANMDPLNPIASTLDPKMAQIYEQVSVIRQSLQASIPEPNSETDHSQRMRQIASDVLNVPARLRYLVGKHDVEAAEKEWELPRKLLLNWKEKGIGGEEVCKLLEEGDGIIREAATEGSRGEGDDSASED</sequence>
<dbReference type="GO" id="GO:0016020">
    <property type="term" value="C:membrane"/>
    <property type="evidence" value="ECO:0007669"/>
    <property type="project" value="TreeGrafter"/>
</dbReference>
<dbReference type="GO" id="GO:0015031">
    <property type="term" value="P:protein transport"/>
    <property type="evidence" value="ECO:0007669"/>
    <property type="project" value="UniProtKB-UniRule"/>
</dbReference>
<keyword evidence="2" id="KW-0653">Protein transport</keyword>
<keyword evidence="2" id="KW-0813">Transport</keyword>
<comment type="subunit">
    <text evidence="2">Component of the Golgi-associated retrograde protein (GARP) complex.</text>
</comment>
<protein>
    <recommendedName>
        <fullName evidence="2">Vacuolar protein sorting-associated protein 51 homolog</fullName>
    </recommendedName>
</protein>
<dbReference type="GO" id="GO:0005829">
    <property type="term" value="C:cytosol"/>
    <property type="evidence" value="ECO:0007669"/>
    <property type="project" value="GOC"/>
</dbReference>
<dbReference type="EMBL" id="APWK03000035">
    <property type="protein sequence ID" value="PHH53845.1"/>
    <property type="molecule type" value="Genomic_DNA"/>
</dbReference>
<evidence type="ECO:0000313" key="4">
    <source>
        <dbReference type="EMBL" id="PHH53845.1"/>
    </source>
</evidence>
<dbReference type="STRING" id="1035309.A0A2C5X644"/>
<dbReference type="GO" id="GO:1990745">
    <property type="term" value="C:EARP complex"/>
    <property type="evidence" value="ECO:0007669"/>
    <property type="project" value="TreeGrafter"/>
</dbReference>
<comment type="caution">
    <text evidence="4">The sequence shown here is derived from an EMBL/GenBank/DDBJ whole genome shotgun (WGS) entry which is preliminary data.</text>
</comment>
<feature type="compositionally biased region" description="Polar residues" evidence="3">
    <location>
        <begin position="23"/>
        <end position="45"/>
    </location>
</feature>
<dbReference type="GO" id="GO:0007030">
    <property type="term" value="P:Golgi organization"/>
    <property type="evidence" value="ECO:0007669"/>
    <property type="project" value="UniProtKB-UniRule"/>
</dbReference>
<accession>A0A2C5X644</accession>
<dbReference type="OrthoDB" id="203678at2759"/>
<dbReference type="GO" id="GO:0000938">
    <property type="term" value="C:GARP complex"/>
    <property type="evidence" value="ECO:0007669"/>
    <property type="project" value="UniProtKB-UniRule"/>
</dbReference>
<feature type="compositionally biased region" description="Low complexity" evidence="3">
    <location>
        <begin position="50"/>
        <end position="63"/>
    </location>
</feature>
<dbReference type="PANTHER" id="PTHR15954:SF4">
    <property type="entry name" value="VACUOLAR PROTEIN SORTING-ASSOCIATED PROTEIN 51 HOMOLOG"/>
    <property type="match status" value="1"/>
</dbReference>
<dbReference type="InterPro" id="IPR014812">
    <property type="entry name" value="Vps51"/>
</dbReference>
<evidence type="ECO:0000313" key="5">
    <source>
        <dbReference type="Proteomes" id="UP000222788"/>
    </source>
</evidence>
<comment type="similarity">
    <text evidence="1 2">Belongs to the VPS51 family.</text>
</comment>
<feature type="region of interest" description="Disordered" evidence="3">
    <location>
        <begin position="1"/>
        <end position="66"/>
    </location>
</feature>
<dbReference type="PANTHER" id="PTHR15954">
    <property type="entry name" value="VACUOLAR PROTEIN SORTING-ASSOCIATED PROTEIN 51 HOMOLOG"/>
    <property type="match status" value="1"/>
</dbReference>
<dbReference type="GO" id="GO:0006869">
    <property type="term" value="P:lipid transport"/>
    <property type="evidence" value="ECO:0007669"/>
    <property type="project" value="UniProtKB-UniRule"/>
</dbReference>
<feature type="compositionally biased region" description="Low complexity" evidence="3">
    <location>
        <begin position="1"/>
        <end position="20"/>
    </location>
</feature>
<dbReference type="GO" id="GO:0032456">
    <property type="term" value="P:endocytic recycling"/>
    <property type="evidence" value="ECO:0007669"/>
    <property type="project" value="TreeGrafter"/>
</dbReference>